<accession>A0ABR9AZ32</accession>
<evidence type="ECO:0000313" key="1">
    <source>
        <dbReference type="EMBL" id="MBD8499338.1"/>
    </source>
</evidence>
<reference evidence="1 2" key="1">
    <citation type="submission" date="2020-09" db="EMBL/GenBank/DDBJ databases">
        <title>Paenibacillus sp. CAU 1523 isolated from sand of Haeundae Beach.</title>
        <authorList>
            <person name="Kim W."/>
        </authorList>
    </citation>
    <scope>NUCLEOTIDE SEQUENCE [LARGE SCALE GENOMIC DNA]</scope>
    <source>
        <strain evidence="1 2">CAU 1523</strain>
    </source>
</reference>
<dbReference type="RefSeq" id="WP_192025684.1">
    <property type="nucleotide sequence ID" value="NZ_JACYTN010000010.1"/>
</dbReference>
<sequence>MKEYDEGLIERYVDAQIISSRAADLRKLNSKCKDLFMQVKYLVTEWDPLELIADGSPNEVYDRLTTNLIRLLRDGRDYEQIYEFITRELDGYLIMGICSISEEDMEQYEKMNRDFSLSLTTWYHSLMLSNT</sequence>
<keyword evidence="2" id="KW-1185">Reference proteome</keyword>
<gene>
    <name evidence="1" type="ORF">IFO66_13660</name>
</gene>
<dbReference type="EMBL" id="JACYTN010000010">
    <property type="protein sequence ID" value="MBD8499338.1"/>
    <property type="molecule type" value="Genomic_DNA"/>
</dbReference>
<name>A0ABR9AZ32_9BACL</name>
<dbReference type="Proteomes" id="UP000634529">
    <property type="component" value="Unassembled WGS sequence"/>
</dbReference>
<proteinExistence type="predicted"/>
<organism evidence="1 2">
    <name type="scientific">Paenibacillus arenosi</name>
    <dbReference type="NCBI Taxonomy" id="2774142"/>
    <lineage>
        <taxon>Bacteria</taxon>
        <taxon>Bacillati</taxon>
        <taxon>Bacillota</taxon>
        <taxon>Bacilli</taxon>
        <taxon>Bacillales</taxon>
        <taxon>Paenibacillaceae</taxon>
        <taxon>Paenibacillus</taxon>
    </lineage>
</organism>
<evidence type="ECO:0000313" key="2">
    <source>
        <dbReference type="Proteomes" id="UP000634529"/>
    </source>
</evidence>
<comment type="caution">
    <text evidence="1">The sequence shown here is derived from an EMBL/GenBank/DDBJ whole genome shotgun (WGS) entry which is preliminary data.</text>
</comment>
<protein>
    <submittedName>
        <fullName evidence="1">Uncharacterized protein</fullName>
    </submittedName>
</protein>